<evidence type="ECO:0000256" key="1">
    <source>
        <dbReference type="SAM" id="Phobius"/>
    </source>
</evidence>
<dbReference type="RefSeq" id="WP_095551169.1">
    <property type="nucleotide sequence ID" value="NZ_CP154474.1"/>
</dbReference>
<evidence type="ECO:0000313" key="2">
    <source>
        <dbReference type="EMBL" id="PAT43766.1"/>
    </source>
</evidence>
<dbReference type="AlphaFoldDB" id="A0A2A2B0V2"/>
<name>A0A2A2B0V2_9BURK</name>
<dbReference type="EMBL" id="NSJE01000003">
    <property type="protein sequence ID" value="PAT43766.1"/>
    <property type="molecule type" value="Genomic_DNA"/>
</dbReference>
<feature type="transmembrane region" description="Helical" evidence="1">
    <location>
        <begin position="51"/>
        <end position="76"/>
    </location>
</feature>
<evidence type="ECO:0000313" key="3">
    <source>
        <dbReference type="Proteomes" id="UP000218439"/>
    </source>
</evidence>
<keyword evidence="1" id="KW-0472">Membrane</keyword>
<keyword evidence="1" id="KW-0812">Transmembrane</keyword>
<proteinExistence type="predicted"/>
<organism evidence="2 3">
    <name type="scientific">Vandammella animalimorsus</name>
    <dbReference type="NCBI Taxonomy" id="2029117"/>
    <lineage>
        <taxon>Bacteria</taxon>
        <taxon>Pseudomonadati</taxon>
        <taxon>Pseudomonadota</taxon>
        <taxon>Betaproteobacteria</taxon>
        <taxon>Burkholderiales</taxon>
        <taxon>Comamonadaceae</taxon>
        <taxon>Vandammella</taxon>
    </lineage>
</organism>
<gene>
    <name evidence="2" type="ORF">CK621_02680</name>
</gene>
<feature type="transmembrane region" description="Helical" evidence="1">
    <location>
        <begin position="134"/>
        <end position="155"/>
    </location>
</feature>
<keyword evidence="1" id="KW-1133">Transmembrane helix</keyword>
<accession>A0A2A2B0V2</accession>
<sequence>MRRFAYIVALVLCTVGTSLCWLHRVASLVGAGFLSVGWYGFFQAFAMPLPLPLLLALSLPWMLSTALSLVFLLLLWRRIALSARAGALLMPKAMLGWLGWLLVLLVACGVLGLVALGVALFLNTSGVPAGLLFMPLPYLLPLALFLIELLSLLPVRRPGQRFD</sequence>
<protein>
    <submittedName>
        <fullName evidence="2">Uncharacterized protein</fullName>
    </submittedName>
</protein>
<feature type="transmembrane region" description="Helical" evidence="1">
    <location>
        <begin position="97"/>
        <end position="122"/>
    </location>
</feature>
<reference evidence="2 3" key="1">
    <citation type="submission" date="2017-08" db="EMBL/GenBank/DDBJ databases">
        <title>WGS of Clinical strains of the CDC Group NO-1 linked to zoonotic infections in humans.</title>
        <authorList>
            <person name="Bernier A.-M."/>
            <person name="Bernard K."/>
        </authorList>
    </citation>
    <scope>NUCLEOTIDE SEQUENCE [LARGE SCALE GENOMIC DNA]</scope>
    <source>
        <strain evidence="2 3">NML120219</strain>
    </source>
</reference>
<comment type="caution">
    <text evidence="2">The sequence shown here is derived from an EMBL/GenBank/DDBJ whole genome shotgun (WGS) entry which is preliminary data.</text>
</comment>
<dbReference type="Proteomes" id="UP000218439">
    <property type="component" value="Unassembled WGS sequence"/>
</dbReference>